<feature type="signal peptide" evidence="5">
    <location>
        <begin position="1"/>
        <end position="19"/>
    </location>
</feature>
<keyword evidence="8" id="KW-1185">Reference proteome</keyword>
<keyword evidence="1 4" id="KW-0349">Heme</keyword>
<evidence type="ECO:0000259" key="6">
    <source>
        <dbReference type="PROSITE" id="PS51007"/>
    </source>
</evidence>
<reference evidence="7 8" key="1">
    <citation type="submission" date="2019-12" db="EMBL/GenBank/DDBJ databases">
        <title>Mucilaginibacter sp. HME9299 genome sequencing and assembly.</title>
        <authorList>
            <person name="Kang H."/>
            <person name="Kim H."/>
            <person name="Joh K."/>
        </authorList>
    </citation>
    <scope>NUCLEOTIDE SEQUENCE [LARGE SCALE GENOMIC DNA]</scope>
    <source>
        <strain evidence="7 8">HME9299</strain>
    </source>
</reference>
<dbReference type="Gene3D" id="1.10.760.10">
    <property type="entry name" value="Cytochrome c-like domain"/>
    <property type="match status" value="1"/>
</dbReference>
<keyword evidence="3 4" id="KW-0408">Iron</keyword>
<dbReference type="PROSITE" id="PS51007">
    <property type="entry name" value="CYTC"/>
    <property type="match status" value="1"/>
</dbReference>
<dbReference type="AlphaFoldDB" id="A0A6I4IEE6"/>
<dbReference type="InterPro" id="IPR036909">
    <property type="entry name" value="Cyt_c-like_dom_sf"/>
</dbReference>
<evidence type="ECO:0000313" key="8">
    <source>
        <dbReference type="Proteomes" id="UP000434850"/>
    </source>
</evidence>
<dbReference type="GO" id="GO:0009055">
    <property type="term" value="F:electron transfer activity"/>
    <property type="evidence" value="ECO:0007669"/>
    <property type="project" value="InterPro"/>
</dbReference>
<accession>A0A6I4IEE6</accession>
<dbReference type="EMBL" id="WQLA01000005">
    <property type="protein sequence ID" value="MVN92168.1"/>
    <property type="molecule type" value="Genomic_DNA"/>
</dbReference>
<dbReference type="InterPro" id="IPR009056">
    <property type="entry name" value="Cyt_c-like_dom"/>
</dbReference>
<evidence type="ECO:0000256" key="4">
    <source>
        <dbReference type="PROSITE-ProRule" id="PRU00433"/>
    </source>
</evidence>
<evidence type="ECO:0000256" key="3">
    <source>
        <dbReference type="ARBA" id="ARBA00023004"/>
    </source>
</evidence>
<evidence type="ECO:0000313" key="7">
    <source>
        <dbReference type="EMBL" id="MVN92168.1"/>
    </source>
</evidence>
<gene>
    <name evidence="7" type="ORF">GO816_13615</name>
</gene>
<dbReference type="GO" id="GO:0046872">
    <property type="term" value="F:metal ion binding"/>
    <property type="evidence" value="ECO:0007669"/>
    <property type="project" value="UniProtKB-KW"/>
</dbReference>
<dbReference type="InterPro" id="IPR051459">
    <property type="entry name" value="Cytochrome_c-type_DH"/>
</dbReference>
<protein>
    <submittedName>
        <fullName evidence="7">C-type cytochrome</fullName>
    </submittedName>
</protein>
<evidence type="ECO:0000256" key="1">
    <source>
        <dbReference type="ARBA" id="ARBA00022617"/>
    </source>
</evidence>
<dbReference type="PANTHER" id="PTHR35008">
    <property type="entry name" value="BLL4482 PROTEIN-RELATED"/>
    <property type="match status" value="1"/>
</dbReference>
<dbReference type="GO" id="GO:0020037">
    <property type="term" value="F:heme binding"/>
    <property type="evidence" value="ECO:0007669"/>
    <property type="project" value="InterPro"/>
</dbReference>
<dbReference type="PANTHER" id="PTHR35008:SF8">
    <property type="entry name" value="ALCOHOL DEHYDROGENASE CYTOCHROME C SUBUNIT"/>
    <property type="match status" value="1"/>
</dbReference>
<evidence type="ECO:0000256" key="2">
    <source>
        <dbReference type="ARBA" id="ARBA00022723"/>
    </source>
</evidence>
<organism evidence="7 8">
    <name type="scientific">Mucilaginibacter aquatilis</name>
    <dbReference type="NCBI Taxonomy" id="1517760"/>
    <lineage>
        <taxon>Bacteria</taxon>
        <taxon>Pseudomonadati</taxon>
        <taxon>Bacteroidota</taxon>
        <taxon>Sphingobacteriia</taxon>
        <taxon>Sphingobacteriales</taxon>
        <taxon>Sphingobacteriaceae</taxon>
        <taxon>Mucilaginibacter</taxon>
    </lineage>
</organism>
<dbReference type="Proteomes" id="UP000434850">
    <property type="component" value="Unassembled WGS sequence"/>
</dbReference>
<proteinExistence type="predicted"/>
<dbReference type="Pfam" id="PF00034">
    <property type="entry name" value="Cytochrom_C"/>
    <property type="match status" value="1"/>
</dbReference>
<evidence type="ECO:0000256" key="5">
    <source>
        <dbReference type="SAM" id="SignalP"/>
    </source>
</evidence>
<sequence length="143" mass="15221">MKYILLVFLLVGCFSVLKAQSKKPASNAKPAVAAALKGSVQRGQAVYAANCLSCHQVDGGGIPGMNAPLIKTSYVLGSSDKLVNILLKGMQGVEIDGEEYKNIMPAFTHLTNQQIADVLTYVRNNFGNKAPAVTVKEVAALRK</sequence>
<keyword evidence="5" id="KW-0732">Signal</keyword>
<name>A0A6I4IEE6_9SPHI</name>
<dbReference type="SUPFAM" id="SSF46626">
    <property type="entry name" value="Cytochrome c"/>
    <property type="match status" value="1"/>
</dbReference>
<feature type="chain" id="PRO_5026268096" evidence="5">
    <location>
        <begin position="20"/>
        <end position="143"/>
    </location>
</feature>
<keyword evidence="2 4" id="KW-0479">Metal-binding</keyword>
<feature type="domain" description="Cytochrome c" evidence="6">
    <location>
        <begin position="38"/>
        <end position="126"/>
    </location>
</feature>
<comment type="caution">
    <text evidence="7">The sequence shown here is derived from an EMBL/GenBank/DDBJ whole genome shotgun (WGS) entry which is preliminary data.</text>
</comment>